<comment type="catalytic activity">
    <reaction evidence="1">
        <text>an N(1)-methylpseudouridine in rRNA + S-adenosyl-L-methionine = N(1)-methyl-N(3)-[(3S)-3-amino-3-carboxypropyl]pseudouridine in rRNA + S-methyl-5'-thioadenosine + H(+)</text>
        <dbReference type="Rhea" id="RHEA:63296"/>
        <dbReference type="Rhea" id="RHEA-COMP:11634"/>
        <dbReference type="Rhea" id="RHEA-COMP:16310"/>
        <dbReference type="ChEBI" id="CHEBI:15378"/>
        <dbReference type="ChEBI" id="CHEBI:17509"/>
        <dbReference type="ChEBI" id="CHEBI:59789"/>
        <dbReference type="ChEBI" id="CHEBI:74890"/>
        <dbReference type="ChEBI" id="CHEBI:146234"/>
        <dbReference type="EC" id="2.5.1.157"/>
    </reaction>
</comment>
<dbReference type="GO" id="GO:0015074">
    <property type="term" value="P:DNA integration"/>
    <property type="evidence" value="ECO:0007669"/>
    <property type="project" value="InterPro"/>
</dbReference>
<dbReference type="Pfam" id="PF17921">
    <property type="entry name" value="Integrase_H2C2"/>
    <property type="match status" value="1"/>
</dbReference>
<feature type="compositionally biased region" description="Low complexity" evidence="2">
    <location>
        <begin position="1179"/>
        <end position="1189"/>
    </location>
</feature>
<dbReference type="GO" id="GO:0000455">
    <property type="term" value="P:enzyme-directed rRNA pseudouridine synthesis"/>
    <property type="evidence" value="ECO:0007669"/>
    <property type="project" value="UniProtKB-UniRule"/>
</dbReference>
<dbReference type="Gene3D" id="3.30.420.10">
    <property type="entry name" value="Ribonuclease H-like superfamily/Ribonuclease H"/>
    <property type="match status" value="1"/>
</dbReference>
<sequence length="1301" mass="147293">MGKHRGKTKVATPRHKLSKSSRFEVAWNGTGDFDGDEKDTQEDGKKKDYGRGFPFPLAMWDLEHCDPKKCSGRKLSRLGFVKTLKISQRFNGLILSPLGRQCVSAQDHTLIMDHGIAVIDCSWAKLESTPFGRMRGCHMRLLPYLIAANPINYGKPCKLSCVEAFAATLYITGQQDLGSTLLKRFKWGTSFYALNRTTSKNLINGHTLKMELDTGSAISTLPLQKYKEIFADTPLVDTKAILKTYSGEKMKPEGKLLVRVEHNNQVKNLTLYVVETQGPALFGRDWLHEIQLDWKQICAISKEKTPQETQKKLEKLLDEYSEVFQNETGTLKSTKAKLTLKENSQPKFYKARPVPYALKPKVEVELKRLEEEGILSKVNFSNWATPIVPIVKPNGTVRICGDYKITVNPQLQSEEYPLPRIDDIFAKLAGGKKFTKIDLRQAYHQMEVEEESQEYLTVNTHQGLYRYNRLVFGITSAPAIWQRSMDQILEGIEGTSCILDDMIITGKDDEEHLAHLEETLKRLKEHGLRANRGKCEFFQTKITYCGHEVDQYGLHKTQEKVDAVVNAPRPENVQQVRSFLGLVNYYHKFLPNLATTLNPLKGLLEQGKPWKWSAECEEAFSSVKKLIASDMVLTHHDPKRPLKLACDASQVGVGAVLSHVIEDGSERPITFASRIPAMTVARLQRYALFLAGFKYSIEYKNTTQHGNADGLSRLPLKKAYSKEVADPAEIFHVSQLKVLPVNADMICQATQRDPVLSCVVEHTRQGWPTVSKKELEPFYRRKDELTLQDGCLMWGSRVIIPPKYRAQLLEQLHEGHPGIVRMKALARGYIWWPGMDKEVEQTSKGCTGCQLTQNNPKTAPLHTWEWPARPWQRIHIDFAGPFLGTMFLIVADSRSKWPEVIPMTTTNAARTIEELRKLFATHGLPQQLVSDNGPQFTSDEFRTFMRNNGIKHRRSAPYHPATNGSAERFVQTFKQALRAALTEKKTLSWKLTNFLLTYRTTPRALTGEAPAVLLMGRNLRTKLDILKPNIRKRVQEKQHDQELRSSHNPTRELPIGQAVVARNYRTGDKWVPGIITAHPGPLSYEVRVGPNTLWRRHIDQLKETAVTPSVNKEYYTPHLDPDVSLLDRYAACSSSKDVVEVQDKWLEEMKEEQNAESSQDLMDIDMTKEHFNPNRPVLSESESNGSNSDVSDDANDDDEDGDDVADDDAENGYESDEDDKAGLHFGNIGNEKGQKETENQKLLGDETVGLYCGTSSVEEKHLGDCFGKENLRKNDHNLDSSARDDTLELCTRTELVHLGDG</sequence>
<evidence type="ECO:0000259" key="3">
    <source>
        <dbReference type="PROSITE" id="PS50878"/>
    </source>
</evidence>
<dbReference type="FunFam" id="3.30.420.10:FF:000063">
    <property type="entry name" value="Retrovirus-related Pol polyprotein from transposon 297-like Protein"/>
    <property type="match status" value="1"/>
</dbReference>
<feature type="region of interest" description="Disordered" evidence="2">
    <location>
        <begin position="1"/>
        <end position="49"/>
    </location>
</feature>
<keyword evidence="6" id="KW-1185">Reference proteome</keyword>
<dbReference type="InterPro" id="IPR043128">
    <property type="entry name" value="Rev_trsase/Diguanyl_cyclase"/>
</dbReference>
<dbReference type="InterPro" id="IPR000477">
    <property type="entry name" value="RT_dom"/>
</dbReference>
<feature type="binding site" evidence="1">
    <location>
        <position position="71"/>
    </location>
    <ligand>
        <name>S-adenosyl-L-methionine</name>
        <dbReference type="ChEBI" id="CHEBI:59789"/>
    </ligand>
</feature>
<feature type="binding site" evidence="1">
    <location>
        <position position="142"/>
    </location>
    <ligand>
        <name>S-adenosyl-L-methionine</name>
        <dbReference type="ChEBI" id="CHEBI:59789"/>
    </ligand>
</feature>
<dbReference type="InterPro" id="IPR022968">
    <property type="entry name" value="Tsr3-like"/>
</dbReference>
<gene>
    <name evidence="5" type="primary">K02A2.6</name>
    <name evidence="5" type="ORF">AWC38_SpisGene12884</name>
</gene>
<keyword evidence="1" id="KW-0808">Transferase</keyword>
<name>A0A2B4S0N4_STYPI</name>
<feature type="domain" description="Reverse transcriptase" evidence="3">
    <location>
        <begin position="371"/>
        <end position="549"/>
    </location>
</feature>
<dbReference type="EMBL" id="LSMT01000234">
    <property type="protein sequence ID" value="PFX22609.1"/>
    <property type="molecule type" value="Genomic_DNA"/>
</dbReference>
<feature type="compositionally biased region" description="Acidic residues" evidence="2">
    <location>
        <begin position="1190"/>
        <end position="1219"/>
    </location>
</feature>
<dbReference type="Gene3D" id="1.10.340.70">
    <property type="match status" value="1"/>
</dbReference>
<feature type="domain" description="Integrase catalytic" evidence="4">
    <location>
        <begin position="866"/>
        <end position="1018"/>
    </location>
</feature>
<accession>A0A2B4S0N4</accession>
<dbReference type="InterPro" id="IPR012337">
    <property type="entry name" value="RNaseH-like_sf"/>
</dbReference>
<feature type="compositionally biased region" description="Basic residues" evidence="2">
    <location>
        <begin position="1"/>
        <end position="19"/>
    </location>
</feature>
<dbReference type="Gene3D" id="3.10.10.10">
    <property type="entry name" value="HIV Type 1 Reverse Transcriptase, subunit A, domain 1"/>
    <property type="match status" value="1"/>
</dbReference>
<dbReference type="Pfam" id="PF00665">
    <property type="entry name" value="rve"/>
    <property type="match status" value="1"/>
</dbReference>
<dbReference type="PROSITE" id="PS50878">
    <property type="entry name" value="RT_POL"/>
    <property type="match status" value="1"/>
</dbReference>
<comment type="caution">
    <text evidence="5">The sequence shown here is derived from an EMBL/GenBank/DDBJ whole genome shotgun (WGS) entry which is preliminary data.</text>
</comment>
<dbReference type="SUPFAM" id="SSF56672">
    <property type="entry name" value="DNA/RNA polymerases"/>
    <property type="match status" value="1"/>
</dbReference>
<comment type="caution">
    <text evidence="1">Lacks conserved residue(s) required for the propagation of feature annotation.</text>
</comment>
<dbReference type="Proteomes" id="UP000225706">
    <property type="component" value="Unassembled WGS sequence"/>
</dbReference>
<dbReference type="InterPro" id="IPR021109">
    <property type="entry name" value="Peptidase_aspartic_dom_sf"/>
</dbReference>
<feature type="binding site" evidence="1">
    <location>
        <position position="119"/>
    </location>
    <ligand>
        <name>S-adenosyl-L-methionine</name>
        <dbReference type="ChEBI" id="CHEBI:59789"/>
    </ligand>
</feature>
<dbReference type="InterPro" id="IPR007177">
    <property type="entry name" value="Tsr3_C"/>
</dbReference>
<evidence type="ECO:0000256" key="1">
    <source>
        <dbReference type="HAMAP-Rule" id="MF_03146"/>
    </source>
</evidence>
<keyword evidence="1" id="KW-0698">rRNA processing</keyword>
<dbReference type="OrthoDB" id="10057979at2759"/>
<evidence type="ECO:0000259" key="4">
    <source>
        <dbReference type="PROSITE" id="PS50994"/>
    </source>
</evidence>
<dbReference type="NCBIfam" id="NF002621">
    <property type="entry name" value="PRK02287.1"/>
    <property type="match status" value="1"/>
</dbReference>
<dbReference type="PANTHER" id="PTHR37984:SF14">
    <property type="entry name" value="RIBONUCLEASE H"/>
    <property type="match status" value="1"/>
</dbReference>
<dbReference type="InterPro" id="IPR050951">
    <property type="entry name" value="Retrovirus_Pol_polyprotein"/>
</dbReference>
<dbReference type="Gene3D" id="2.40.70.10">
    <property type="entry name" value="Acid Proteases"/>
    <property type="match status" value="1"/>
</dbReference>
<reference evidence="6" key="1">
    <citation type="journal article" date="2017" name="bioRxiv">
        <title>Comparative analysis of the genomes of Stylophora pistillata and Acropora digitifera provides evidence for extensive differences between species of corals.</title>
        <authorList>
            <person name="Voolstra C.R."/>
            <person name="Li Y."/>
            <person name="Liew Y.J."/>
            <person name="Baumgarten S."/>
            <person name="Zoccola D."/>
            <person name="Flot J.-F."/>
            <person name="Tambutte S."/>
            <person name="Allemand D."/>
            <person name="Aranda M."/>
        </authorList>
    </citation>
    <scope>NUCLEOTIDE SEQUENCE [LARGE SCALE GENOMIC DNA]</scope>
</reference>
<organism evidence="5 6">
    <name type="scientific">Stylophora pistillata</name>
    <name type="common">Smooth cauliflower coral</name>
    <dbReference type="NCBI Taxonomy" id="50429"/>
    <lineage>
        <taxon>Eukaryota</taxon>
        <taxon>Metazoa</taxon>
        <taxon>Cnidaria</taxon>
        <taxon>Anthozoa</taxon>
        <taxon>Hexacorallia</taxon>
        <taxon>Scleractinia</taxon>
        <taxon>Astrocoeniina</taxon>
        <taxon>Pocilloporidae</taxon>
        <taxon>Stylophora</taxon>
    </lineage>
</organism>
<dbReference type="GO" id="GO:0106388">
    <property type="term" value="F:rRNA small subunit aminocarboxypropyltransferase activity"/>
    <property type="evidence" value="ECO:0007669"/>
    <property type="project" value="UniProtKB-EC"/>
</dbReference>
<protein>
    <recommendedName>
        <fullName evidence="1">18S rRNA aminocarboxypropyltransferase</fullName>
        <ecNumber evidence="1">2.5.1.157</ecNumber>
    </recommendedName>
</protein>
<dbReference type="GO" id="GO:1904047">
    <property type="term" value="F:S-adenosyl-L-methionine binding"/>
    <property type="evidence" value="ECO:0007669"/>
    <property type="project" value="UniProtKB-UniRule"/>
</dbReference>
<dbReference type="InterPro" id="IPR043502">
    <property type="entry name" value="DNA/RNA_pol_sf"/>
</dbReference>
<evidence type="ECO:0000313" key="6">
    <source>
        <dbReference type="Proteomes" id="UP000225706"/>
    </source>
</evidence>
<dbReference type="EC" id="2.5.1.157" evidence="1"/>
<dbReference type="SUPFAM" id="SSF50630">
    <property type="entry name" value="Acid proteases"/>
    <property type="match status" value="1"/>
</dbReference>
<comment type="similarity">
    <text evidence="1">Belongs to the TDD superfamily. TSR3 family.</text>
</comment>
<dbReference type="Pfam" id="PF00078">
    <property type="entry name" value="RVT_1"/>
    <property type="match status" value="1"/>
</dbReference>
<keyword evidence="1" id="KW-0690">Ribosome biogenesis</keyword>
<dbReference type="InterPro" id="IPR007209">
    <property type="entry name" value="RNaseL-inhib-like_metal-bd_dom"/>
</dbReference>
<dbReference type="CDD" id="cd01647">
    <property type="entry name" value="RT_LTR"/>
    <property type="match status" value="1"/>
</dbReference>
<dbReference type="Gene3D" id="3.30.70.270">
    <property type="match status" value="2"/>
</dbReference>
<comment type="function">
    <text evidence="1">Aminocarboxypropyltransferase that catalyzes the aminocarboxypropyl transfer on pseudouridine in 18S rRNA. It constitutes the last step in biosynthesis of the hypermodified N1-methyl-N3-(3-amino-3-carboxypropyl) pseudouridine (m1acp3-Psi).</text>
</comment>
<dbReference type="Pfam" id="PF04068">
    <property type="entry name" value="Fer4_RLI"/>
    <property type="match status" value="1"/>
</dbReference>
<dbReference type="InterPro" id="IPR036397">
    <property type="entry name" value="RNaseH_sf"/>
</dbReference>
<dbReference type="Pfam" id="PF17919">
    <property type="entry name" value="RT_RNaseH_2"/>
    <property type="match status" value="1"/>
</dbReference>
<evidence type="ECO:0000313" key="5">
    <source>
        <dbReference type="EMBL" id="PFX22609.1"/>
    </source>
</evidence>
<dbReference type="Pfam" id="PF04034">
    <property type="entry name" value="Ribo_biogen_C"/>
    <property type="match status" value="1"/>
</dbReference>
<dbReference type="SUPFAM" id="SSF53098">
    <property type="entry name" value="Ribonuclease H-like"/>
    <property type="match status" value="1"/>
</dbReference>
<dbReference type="InterPro" id="IPR001584">
    <property type="entry name" value="Integrase_cat-core"/>
</dbReference>
<keyword evidence="1" id="KW-0949">S-adenosyl-L-methionine</keyword>
<dbReference type="FunFam" id="1.10.340.70:FF:000003">
    <property type="entry name" value="Protein CBG25708"/>
    <property type="match status" value="1"/>
</dbReference>
<dbReference type="PANTHER" id="PTHR37984">
    <property type="entry name" value="PROTEIN CBG26694"/>
    <property type="match status" value="1"/>
</dbReference>
<dbReference type="GO" id="GO:0003676">
    <property type="term" value="F:nucleic acid binding"/>
    <property type="evidence" value="ECO:0007669"/>
    <property type="project" value="InterPro"/>
</dbReference>
<feature type="region of interest" description="Disordered" evidence="2">
    <location>
        <begin position="1171"/>
        <end position="1241"/>
    </location>
</feature>
<dbReference type="HAMAP" id="MF_01116">
    <property type="entry name" value="TSR3"/>
    <property type="match status" value="1"/>
</dbReference>
<dbReference type="PROSITE" id="PS50994">
    <property type="entry name" value="INTEGRASE"/>
    <property type="match status" value="1"/>
</dbReference>
<dbReference type="InterPro" id="IPR041588">
    <property type="entry name" value="Integrase_H2C2"/>
</dbReference>
<dbReference type="InterPro" id="IPR041577">
    <property type="entry name" value="RT_RNaseH_2"/>
</dbReference>
<evidence type="ECO:0000256" key="2">
    <source>
        <dbReference type="SAM" id="MobiDB-lite"/>
    </source>
</evidence>
<dbReference type="FunFam" id="3.30.70.270:FF:000026">
    <property type="entry name" value="Transposon Ty3-G Gag-Pol polyprotein"/>
    <property type="match status" value="1"/>
</dbReference>
<proteinExistence type="inferred from homology"/>